<gene>
    <name evidence="1" type="ORF">METZ01_LOCUS397131</name>
</gene>
<evidence type="ECO:0000313" key="1">
    <source>
        <dbReference type="EMBL" id="SVD44277.1"/>
    </source>
</evidence>
<name>A0A382VCV1_9ZZZZ</name>
<proteinExistence type="predicted"/>
<protein>
    <recommendedName>
        <fullName evidence="2">Alginate export domain-containing protein</fullName>
    </recommendedName>
</protein>
<dbReference type="AlphaFoldDB" id="A0A382VCV1"/>
<feature type="non-terminal residue" evidence="1">
    <location>
        <position position="286"/>
    </location>
</feature>
<feature type="non-terminal residue" evidence="1">
    <location>
        <position position="1"/>
    </location>
</feature>
<accession>A0A382VCV1</accession>
<evidence type="ECO:0008006" key="2">
    <source>
        <dbReference type="Google" id="ProtNLM"/>
    </source>
</evidence>
<reference evidence="1" key="1">
    <citation type="submission" date="2018-05" db="EMBL/GenBank/DDBJ databases">
        <authorList>
            <person name="Lanie J.A."/>
            <person name="Ng W.-L."/>
            <person name="Kazmierczak K.M."/>
            <person name="Andrzejewski T.M."/>
            <person name="Davidsen T.M."/>
            <person name="Wayne K.J."/>
            <person name="Tettelin H."/>
            <person name="Glass J.I."/>
            <person name="Rusch D."/>
            <person name="Podicherti R."/>
            <person name="Tsui H.-C.T."/>
            <person name="Winkler M.E."/>
        </authorList>
    </citation>
    <scope>NUCLEOTIDE SEQUENCE</scope>
</reference>
<organism evidence="1">
    <name type="scientific">marine metagenome</name>
    <dbReference type="NCBI Taxonomy" id="408172"/>
    <lineage>
        <taxon>unclassified sequences</taxon>
        <taxon>metagenomes</taxon>
        <taxon>ecological metagenomes</taxon>
    </lineage>
</organism>
<sequence>FGSFRPWEGATFTLGQYMTEQIAAGGQNNVTYVKAVYDRQIPFWGRFLLIDFAKKVEDDIRDNVFLFPRNATFELQEDVSGRFSGSGLGVTLIEDPLQMKDSFVNTVYAATDFMALAPIDLHLNVKHEFNHQFGQDGGESSRIERLTSVIKGQLPYHLKGRFRDVTITPQIKVMSQRLTDDRFPVPVLHEFVFYPIVRLNWELTPVTSFRAGAQGFPFLKSRSLALVNPGRDFSTQDYVALIANTFTYQGYEVNFNAGYQIQRRQFDSAKRAASDVNTSIFFFRSL</sequence>
<dbReference type="EMBL" id="UINC01150949">
    <property type="protein sequence ID" value="SVD44277.1"/>
    <property type="molecule type" value="Genomic_DNA"/>
</dbReference>